<dbReference type="Proteomes" id="UP000183971">
    <property type="component" value="Unassembled WGS sequence"/>
</dbReference>
<proteinExistence type="predicted"/>
<name>A0A1L7WAJ2_FUSPR</name>
<dbReference type="EMBL" id="FJOF01000018">
    <property type="protein sequence ID" value="CZR49638.1"/>
    <property type="molecule type" value="Genomic_DNA"/>
</dbReference>
<sequence length="162" mass="17745">MKPSGSAARMQVAASAHATINYQAVHLLSEWMKLGRILMESTTDVRRHFCLCLQLLSLTLLERYDDSVAKTLLGLSDTEIVANICEVDQMEYQKLASLDQDDISLASHCIALNRILLEAVGGKEAHQQRELCDSSYSARQNQIIYGAVIGANGPSSIQKGGH</sequence>
<dbReference type="GeneID" id="42059740"/>
<gene>
    <name evidence="1" type="ORF">FPRO_14883</name>
</gene>
<organism evidence="1 2">
    <name type="scientific">Fusarium proliferatum (strain ET1)</name>
    <name type="common">Orchid endophyte fungus</name>
    <dbReference type="NCBI Taxonomy" id="1227346"/>
    <lineage>
        <taxon>Eukaryota</taxon>
        <taxon>Fungi</taxon>
        <taxon>Dikarya</taxon>
        <taxon>Ascomycota</taxon>
        <taxon>Pezizomycotina</taxon>
        <taxon>Sordariomycetes</taxon>
        <taxon>Hypocreomycetidae</taxon>
        <taxon>Hypocreales</taxon>
        <taxon>Nectriaceae</taxon>
        <taxon>Fusarium</taxon>
        <taxon>Fusarium fujikuroi species complex</taxon>
    </lineage>
</organism>
<dbReference type="VEuPathDB" id="FungiDB:FPRO_14883"/>
<evidence type="ECO:0000313" key="2">
    <source>
        <dbReference type="Proteomes" id="UP000183971"/>
    </source>
</evidence>
<dbReference type="RefSeq" id="XP_031090137.1">
    <property type="nucleotide sequence ID" value="XM_031224927.1"/>
</dbReference>
<reference evidence="2" key="1">
    <citation type="journal article" date="2016" name="Genome Biol. Evol.">
        <title>Comparative 'omics' of the Fusarium fujikuroi species complex highlights differences in genetic potential and metabolite synthesis.</title>
        <authorList>
            <person name="Niehaus E.-M."/>
            <person name="Muensterkoetter M."/>
            <person name="Proctor R.H."/>
            <person name="Brown D.W."/>
            <person name="Sharon A."/>
            <person name="Idan Y."/>
            <person name="Oren-Young L."/>
            <person name="Sieber C.M."/>
            <person name="Novak O."/>
            <person name="Pencik A."/>
            <person name="Tarkowska D."/>
            <person name="Hromadova K."/>
            <person name="Freeman S."/>
            <person name="Maymon M."/>
            <person name="Elazar M."/>
            <person name="Youssef S.A."/>
            <person name="El-Shabrawy E.S.M."/>
            <person name="Shalaby A.B.A."/>
            <person name="Houterman P."/>
            <person name="Brock N.L."/>
            <person name="Burkhardt I."/>
            <person name="Tsavkelova E.A."/>
            <person name="Dickschat J.S."/>
            <person name="Galuszka P."/>
            <person name="Gueldener U."/>
            <person name="Tudzynski B."/>
        </authorList>
    </citation>
    <scope>NUCLEOTIDE SEQUENCE [LARGE SCALE GENOMIC DNA]</scope>
    <source>
        <strain evidence="2">ET1</strain>
    </source>
</reference>
<accession>A0A1L7WAJ2</accession>
<keyword evidence="2" id="KW-1185">Reference proteome</keyword>
<protein>
    <submittedName>
        <fullName evidence="1">Uncharacterized protein</fullName>
    </submittedName>
</protein>
<evidence type="ECO:0000313" key="1">
    <source>
        <dbReference type="EMBL" id="CZR49638.1"/>
    </source>
</evidence>
<comment type="caution">
    <text evidence="1">The sequence shown here is derived from an EMBL/GenBank/DDBJ whole genome shotgun (WGS) entry which is preliminary data.</text>
</comment>
<dbReference type="AlphaFoldDB" id="A0A1L7WAJ2"/>